<reference evidence="1" key="1">
    <citation type="submission" date="2022-07" db="EMBL/GenBank/DDBJ databases">
        <title>Sequence of Pasteurella multocoda 17BRD-035.</title>
        <authorList>
            <person name="Roy Chowdhury P."/>
            <person name="Alhamami T."/>
            <person name="Trott D.J."/>
            <person name="Djordvevic S.P."/>
        </authorList>
    </citation>
    <scope>NUCLEOTIDE SEQUENCE</scope>
    <source>
        <strain evidence="1">17BRD-035</strain>
    </source>
</reference>
<sequence>MSYIKIEIPQKGNVYLVNKDFADEFIGDQQAIDYLYSLFVKAQKDKVKYSWFDITTEVKEFVTLDKFEECDCDAIRAVLEHNNIMVPDDLPSSSERFRQMMKVHHNVEVIY</sequence>
<dbReference type="AlphaFoldDB" id="A0AAW8VAN1"/>
<accession>A0AAW8VAN1</accession>
<organism evidence="1 2">
    <name type="scientific">Pasteurella multocida</name>
    <dbReference type="NCBI Taxonomy" id="747"/>
    <lineage>
        <taxon>Bacteria</taxon>
        <taxon>Pseudomonadati</taxon>
        <taxon>Pseudomonadota</taxon>
        <taxon>Gammaproteobacteria</taxon>
        <taxon>Pasteurellales</taxon>
        <taxon>Pasteurellaceae</taxon>
        <taxon>Pasteurella</taxon>
    </lineage>
</organism>
<protein>
    <submittedName>
        <fullName evidence="1">Uncharacterized protein</fullName>
    </submittedName>
</protein>
<evidence type="ECO:0000313" key="1">
    <source>
        <dbReference type="EMBL" id="MDT3453421.1"/>
    </source>
</evidence>
<dbReference type="EMBL" id="JANIEN010000023">
    <property type="protein sequence ID" value="MDT3453421.1"/>
    <property type="molecule type" value="Genomic_DNA"/>
</dbReference>
<proteinExistence type="predicted"/>
<dbReference type="Proteomes" id="UP001182304">
    <property type="component" value="Unassembled WGS sequence"/>
</dbReference>
<gene>
    <name evidence="1" type="ORF">NQF69_11680</name>
</gene>
<evidence type="ECO:0000313" key="2">
    <source>
        <dbReference type="Proteomes" id="UP001182304"/>
    </source>
</evidence>
<comment type="caution">
    <text evidence="1">The sequence shown here is derived from an EMBL/GenBank/DDBJ whole genome shotgun (WGS) entry which is preliminary data.</text>
</comment>
<name>A0AAW8VAN1_PASMD</name>
<dbReference type="RefSeq" id="WP_223132075.1">
    <property type="nucleotide sequence ID" value="NZ_CP082272.1"/>
</dbReference>